<dbReference type="Pfam" id="PF17820">
    <property type="entry name" value="PDZ_6"/>
    <property type="match status" value="1"/>
</dbReference>
<organism evidence="12 13">
    <name type="scientific">Sphingomonas changbaiensis NBRC 104936</name>
    <dbReference type="NCBI Taxonomy" id="1219043"/>
    <lineage>
        <taxon>Bacteria</taxon>
        <taxon>Pseudomonadati</taxon>
        <taxon>Pseudomonadota</taxon>
        <taxon>Alphaproteobacteria</taxon>
        <taxon>Sphingomonadales</taxon>
        <taxon>Sphingomonadaceae</taxon>
        <taxon>Sphingomonas</taxon>
    </lineage>
</organism>
<keyword evidence="3" id="KW-1003">Cell membrane</keyword>
<dbReference type="InterPro" id="IPR024961">
    <property type="entry name" value="T2SS_GspC_N"/>
</dbReference>
<keyword evidence="8 9" id="KW-0472">Membrane</keyword>
<evidence type="ECO:0000256" key="6">
    <source>
        <dbReference type="ARBA" id="ARBA00022927"/>
    </source>
</evidence>
<accession>A0A0E9MMN3</accession>
<feature type="transmembrane region" description="Helical" evidence="9">
    <location>
        <begin position="21"/>
        <end position="42"/>
    </location>
</feature>
<evidence type="ECO:0000256" key="1">
    <source>
        <dbReference type="ARBA" id="ARBA00004533"/>
    </source>
</evidence>
<keyword evidence="5 9" id="KW-0812">Transmembrane</keyword>
<keyword evidence="7 9" id="KW-1133">Transmembrane helix</keyword>
<evidence type="ECO:0000256" key="3">
    <source>
        <dbReference type="ARBA" id="ARBA00022475"/>
    </source>
</evidence>
<evidence type="ECO:0000313" key="12">
    <source>
        <dbReference type="EMBL" id="GAO38686.1"/>
    </source>
</evidence>
<dbReference type="Proteomes" id="UP000033202">
    <property type="component" value="Unassembled WGS sequence"/>
</dbReference>
<feature type="domain" description="PDZ" evidence="11">
    <location>
        <begin position="222"/>
        <end position="265"/>
    </location>
</feature>
<dbReference type="InterPro" id="IPR041489">
    <property type="entry name" value="PDZ_6"/>
</dbReference>
<dbReference type="RefSeq" id="WP_046347537.1">
    <property type="nucleotide sequence ID" value="NZ_BBWU01000018.1"/>
</dbReference>
<feature type="domain" description="Type II secretion system protein GspC N-terminal" evidence="10">
    <location>
        <begin position="29"/>
        <end position="154"/>
    </location>
</feature>
<comment type="subcellular location">
    <subcellularLocation>
        <location evidence="1">Cell inner membrane</location>
    </subcellularLocation>
</comment>
<evidence type="ECO:0000259" key="10">
    <source>
        <dbReference type="Pfam" id="PF11356"/>
    </source>
</evidence>
<keyword evidence="13" id="KW-1185">Reference proteome</keyword>
<evidence type="ECO:0000256" key="5">
    <source>
        <dbReference type="ARBA" id="ARBA00022692"/>
    </source>
</evidence>
<keyword evidence="2" id="KW-0813">Transport</keyword>
<reference evidence="12 13" key="1">
    <citation type="submission" date="2015-04" db="EMBL/GenBank/DDBJ databases">
        <title>Whole genome shotgun sequence of Sphingomonas changbaiensis NBRC 104936.</title>
        <authorList>
            <person name="Katano-Makiyama Y."/>
            <person name="Hosoyama A."/>
            <person name="Hashimoto M."/>
            <person name="Noguchi M."/>
            <person name="Tsuchikane K."/>
            <person name="Ohji S."/>
            <person name="Yamazoe A."/>
            <person name="Ichikawa N."/>
            <person name="Kimura A."/>
            <person name="Fujita N."/>
        </authorList>
    </citation>
    <scope>NUCLEOTIDE SEQUENCE [LARGE SCALE GENOMIC DNA]</scope>
    <source>
        <strain evidence="12 13">NBRC 104936</strain>
    </source>
</reference>
<evidence type="ECO:0000256" key="7">
    <source>
        <dbReference type="ARBA" id="ARBA00022989"/>
    </source>
</evidence>
<dbReference type="GO" id="GO:0005886">
    <property type="term" value="C:plasma membrane"/>
    <property type="evidence" value="ECO:0007669"/>
    <property type="project" value="UniProtKB-SubCell"/>
</dbReference>
<evidence type="ECO:0000256" key="2">
    <source>
        <dbReference type="ARBA" id="ARBA00022448"/>
    </source>
</evidence>
<dbReference type="SUPFAM" id="SSF50156">
    <property type="entry name" value="PDZ domain-like"/>
    <property type="match status" value="1"/>
</dbReference>
<evidence type="ECO:0000313" key="13">
    <source>
        <dbReference type="Proteomes" id="UP000033202"/>
    </source>
</evidence>
<dbReference type="Pfam" id="PF11356">
    <property type="entry name" value="T2SSC"/>
    <property type="match status" value="1"/>
</dbReference>
<dbReference type="GO" id="GO:0015031">
    <property type="term" value="P:protein transport"/>
    <property type="evidence" value="ECO:0007669"/>
    <property type="project" value="UniProtKB-KW"/>
</dbReference>
<gene>
    <name evidence="12" type="primary">gspC</name>
    <name evidence="12" type="ORF">SCH01S_18_00180</name>
</gene>
<name>A0A0E9MMN3_9SPHN</name>
<evidence type="ECO:0000256" key="8">
    <source>
        <dbReference type="ARBA" id="ARBA00023136"/>
    </source>
</evidence>
<evidence type="ECO:0000259" key="11">
    <source>
        <dbReference type="Pfam" id="PF17820"/>
    </source>
</evidence>
<dbReference type="AlphaFoldDB" id="A0A0E9MMN3"/>
<comment type="caution">
    <text evidence="12">The sequence shown here is derived from an EMBL/GenBank/DDBJ whole genome shotgun (WGS) entry which is preliminary data.</text>
</comment>
<dbReference type="Gene3D" id="2.30.42.10">
    <property type="match status" value="1"/>
</dbReference>
<dbReference type="InterPro" id="IPR036034">
    <property type="entry name" value="PDZ_sf"/>
</dbReference>
<proteinExistence type="predicted"/>
<sequence length="279" mass="28420">MRLAIDPRRWRLLRRLPRSSLLSLIELALMALLAIQCARLFWAIVTPLGPLGDWRPAAGPDAVSGRAVLASGFDPFFRLGNGGAPAVVTSLQLKLFGVRVNEATGQGAAIIAGPDNVQTSYSVGEAIQPGVILKSVGYDSVVIARGGADETLYLDQSGAAPVAAPVAPAPANTGLLSAPAGETAAPGTVTLSQLRSNLTLAPRQAGGRVTGLVPRGDPAFLARLGLQPGDIVVQVSGRPVGGLDDLQRAAAGLANGGNLSIGIERGAQIIPVAISISGQ</sequence>
<dbReference type="STRING" id="1219043.SCH01S_18_00180"/>
<dbReference type="OrthoDB" id="9812912at2"/>
<evidence type="ECO:0000256" key="9">
    <source>
        <dbReference type="SAM" id="Phobius"/>
    </source>
</evidence>
<keyword evidence="4" id="KW-0997">Cell inner membrane</keyword>
<dbReference type="EMBL" id="BBWU01000018">
    <property type="protein sequence ID" value="GAO38686.1"/>
    <property type="molecule type" value="Genomic_DNA"/>
</dbReference>
<evidence type="ECO:0000256" key="4">
    <source>
        <dbReference type="ARBA" id="ARBA00022519"/>
    </source>
</evidence>
<keyword evidence="6" id="KW-0653">Protein transport</keyword>
<protein>
    <submittedName>
        <fullName evidence="12">General secretion pathway protein C</fullName>
    </submittedName>
</protein>
<dbReference type="Gene3D" id="2.30.30.830">
    <property type="match status" value="1"/>
</dbReference>